<feature type="domain" description="F-box" evidence="1">
    <location>
        <begin position="1"/>
        <end position="48"/>
    </location>
</feature>
<dbReference type="CDD" id="cd09917">
    <property type="entry name" value="F-box_SF"/>
    <property type="match status" value="1"/>
</dbReference>
<comment type="caution">
    <text evidence="2">The sequence shown here is derived from an EMBL/GenBank/DDBJ whole genome shotgun (WGS) entry which is preliminary data.</text>
</comment>
<dbReference type="SUPFAM" id="SSF81383">
    <property type="entry name" value="F-box domain"/>
    <property type="match status" value="1"/>
</dbReference>
<dbReference type="PROSITE" id="PS50181">
    <property type="entry name" value="FBOX"/>
    <property type="match status" value="1"/>
</dbReference>
<dbReference type="InterPro" id="IPR001810">
    <property type="entry name" value="F-box_dom"/>
</dbReference>
<organism evidence="2 3">
    <name type="scientific">Rhizoctonia solani</name>
    <dbReference type="NCBI Taxonomy" id="456999"/>
    <lineage>
        <taxon>Eukaryota</taxon>
        <taxon>Fungi</taxon>
        <taxon>Dikarya</taxon>
        <taxon>Basidiomycota</taxon>
        <taxon>Agaricomycotina</taxon>
        <taxon>Agaricomycetes</taxon>
        <taxon>Cantharellales</taxon>
        <taxon>Ceratobasidiaceae</taxon>
        <taxon>Rhizoctonia</taxon>
    </lineage>
</organism>
<dbReference type="InterPro" id="IPR036047">
    <property type="entry name" value="F-box-like_dom_sf"/>
</dbReference>
<dbReference type="Gene3D" id="1.20.1280.50">
    <property type="match status" value="1"/>
</dbReference>
<sequence length="558" mass="62230">MSSLLGLPEEIVLYILALLDPQDVISCQLVCRPLNTLVSASPRLLFSLALDFLGYKLPFVPRSNLGPSASLKLLREHHSNRRCPSNIQPTQHGLRTHSISSKYACSVYAQAFGIRGLLGTSPTVRDLEFYQIPSKNLDTEFKRWSLENLGPGIRDFIFDPDQDLLVLLEFPNAAPQHSPICTIHLRTMSEGKAHPRALVPAMVATFAEGAGLGGGMPSWNYHFEVMGPLIGILFRARSQKRPSWVVVWDWVRGIEVTRISTAGGWHSSFVLLDQQTLLLPSSSRDNLSYTSKFFRNDTIGSIKVYVFDPKANTTTPPRLISSFSLPSLDQKQVRSTLRLRCTPNVRPVHNPYSRPKAYESSSEHTLVGIDVDLSRFQGSGEVTESAGTLYVPASVFLQIGCYTQETSMLYSIINKFYWHSAPEIPWYKWACHTSWVNTGDSKAKGDYLMYGCRMGALSNSVGIMGPASRICLLDFNQHRLKRRKSKMPPVSNRGVEQHSLWSVFAGQEASGDKKYTEATLEVEGGVDIFDEIVLDDEHVILARKGRLGSGPSLLVYTF</sequence>
<evidence type="ECO:0000259" key="1">
    <source>
        <dbReference type="PROSITE" id="PS50181"/>
    </source>
</evidence>
<dbReference type="EMBL" id="CAJMWT010007161">
    <property type="protein sequence ID" value="CAE6523313.1"/>
    <property type="molecule type" value="Genomic_DNA"/>
</dbReference>
<proteinExistence type="predicted"/>
<accession>A0A8H3HLG9</accession>
<evidence type="ECO:0000313" key="2">
    <source>
        <dbReference type="EMBL" id="CAE6523313.1"/>
    </source>
</evidence>
<evidence type="ECO:0000313" key="3">
    <source>
        <dbReference type="Proteomes" id="UP000663843"/>
    </source>
</evidence>
<protein>
    <recommendedName>
        <fullName evidence="1">F-box domain-containing protein</fullName>
    </recommendedName>
</protein>
<dbReference type="Pfam" id="PF12937">
    <property type="entry name" value="F-box-like"/>
    <property type="match status" value="1"/>
</dbReference>
<dbReference type="Proteomes" id="UP000663843">
    <property type="component" value="Unassembled WGS sequence"/>
</dbReference>
<dbReference type="AlphaFoldDB" id="A0A8H3HLG9"/>
<gene>
    <name evidence="2" type="ORF">RDB_LOCUS168379</name>
</gene>
<reference evidence="2" key="1">
    <citation type="submission" date="2021-01" db="EMBL/GenBank/DDBJ databases">
        <authorList>
            <person name="Kaushik A."/>
        </authorList>
    </citation>
    <scope>NUCLEOTIDE SEQUENCE</scope>
    <source>
        <strain evidence="2">AG2-2IIIB</strain>
    </source>
</reference>
<name>A0A8H3HLG9_9AGAM</name>
<dbReference type="SMART" id="SM00256">
    <property type="entry name" value="FBOX"/>
    <property type="match status" value="1"/>
</dbReference>